<sequence length="339" mass="35025">MQNAFRQQLVRGIALLSLAGAALPALAVPVAISNAAYAASYVRDCRSAAARTAGATTPDKCEVNGDFSATMMEIQQQNVSGGFTAAVSATNPLGIAGGQATRSSIDASGAAGTLILKQGAFSGTSYSRVSGHSLGLQSFLFSGTTGEHRAIQNHLDFTSNVAPVPDLNVPAPGGLITDPTVYAKTRLTVFSLSAAAFDYDYDLGLEPQSTGYWSQAESRADFRLEGVSEENGILASGDTTYLDIVMEAGRYYFVESYLGLWARFGGVLDATHTLTTTLGKLDPGGAFVATDADFQAAAALSSPVVDIVSVGTVPVPEPASLALIGLALAALAGTRRRRG</sequence>
<feature type="chain" id="PRO_5045174393" description="Ice-binding protein C-terminal domain-containing protein" evidence="1">
    <location>
        <begin position="28"/>
        <end position="339"/>
    </location>
</feature>
<dbReference type="EMBL" id="JAVDXU010000001">
    <property type="protein sequence ID" value="MDR7267879.1"/>
    <property type="molecule type" value="Genomic_DNA"/>
</dbReference>
<evidence type="ECO:0000313" key="3">
    <source>
        <dbReference type="EMBL" id="MDR7267879.1"/>
    </source>
</evidence>
<gene>
    <name evidence="3" type="ORF">J2X20_000508</name>
</gene>
<proteinExistence type="predicted"/>
<protein>
    <recommendedName>
        <fullName evidence="2">Ice-binding protein C-terminal domain-containing protein</fullName>
    </recommendedName>
</protein>
<reference evidence="3 4" key="1">
    <citation type="submission" date="2023-07" db="EMBL/GenBank/DDBJ databases">
        <title>Sorghum-associated microbial communities from plants grown in Nebraska, USA.</title>
        <authorList>
            <person name="Schachtman D."/>
        </authorList>
    </citation>
    <scope>NUCLEOTIDE SEQUENCE [LARGE SCALE GENOMIC DNA]</scope>
    <source>
        <strain evidence="3 4">BE314</strain>
    </source>
</reference>
<feature type="domain" description="Ice-binding protein C-terminal" evidence="2">
    <location>
        <begin position="314"/>
        <end position="337"/>
    </location>
</feature>
<keyword evidence="1" id="KW-0732">Signal</keyword>
<organism evidence="3 4">
    <name type="scientific">Roseateles saccharophilus</name>
    <name type="common">Pseudomonas saccharophila</name>
    <dbReference type="NCBI Taxonomy" id="304"/>
    <lineage>
        <taxon>Bacteria</taxon>
        <taxon>Pseudomonadati</taxon>
        <taxon>Pseudomonadota</taxon>
        <taxon>Betaproteobacteria</taxon>
        <taxon>Burkholderiales</taxon>
        <taxon>Sphaerotilaceae</taxon>
        <taxon>Roseateles</taxon>
    </lineage>
</organism>
<feature type="signal peptide" evidence="1">
    <location>
        <begin position="1"/>
        <end position="27"/>
    </location>
</feature>
<dbReference type="RefSeq" id="WP_310260421.1">
    <property type="nucleotide sequence ID" value="NZ_JAVDXU010000001.1"/>
</dbReference>
<evidence type="ECO:0000313" key="4">
    <source>
        <dbReference type="Proteomes" id="UP001180453"/>
    </source>
</evidence>
<accession>A0ABU1YG95</accession>
<dbReference type="NCBIfam" id="TIGR02595">
    <property type="entry name" value="PEP_CTERM"/>
    <property type="match status" value="1"/>
</dbReference>
<comment type="caution">
    <text evidence="3">The sequence shown here is derived from an EMBL/GenBank/DDBJ whole genome shotgun (WGS) entry which is preliminary data.</text>
</comment>
<evidence type="ECO:0000259" key="2">
    <source>
        <dbReference type="Pfam" id="PF07589"/>
    </source>
</evidence>
<dbReference type="Pfam" id="PF07589">
    <property type="entry name" value="PEP-CTERM"/>
    <property type="match status" value="1"/>
</dbReference>
<name>A0ABU1YG95_ROSSA</name>
<dbReference type="InterPro" id="IPR013424">
    <property type="entry name" value="Ice-binding_C"/>
</dbReference>
<dbReference type="Proteomes" id="UP001180453">
    <property type="component" value="Unassembled WGS sequence"/>
</dbReference>
<keyword evidence="4" id="KW-1185">Reference proteome</keyword>
<evidence type="ECO:0000256" key="1">
    <source>
        <dbReference type="SAM" id="SignalP"/>
    </source>
</evidence>